<dbReference type="Pfam" id="PF18680">
    <property type="entry name" value="SPECT1"/>
    <property type="match status" value="1"/>
</dbReference>
<dbReference type="EMBL" id="LT615250">
    <property type="protein sequence ID" value="SCO68508.1"/>
    <property type="molecule type" value="Genomic_DNA"/>
</dbReference>
<dbReference type="EMBL" id="CAJZCX010000004">
    <property type="protein sequence ID" value="CAG9473233.1"/>
    <property type="molecule type" value="Genomic_DNA"/>
</dbReference>
<dbReference type="AlphaFoldDB" id="A0A1G4H0Y4"/>
<dbReference type="VEuPathDB" id="PlasmoDB:PVW1_120026900"/>
<organism evidence="4 7">
    <name type="scientific">Plasmodium vivax</name>
    <name type="common">malaria parasite P. vivax</name>
    <dbReference type="NCBI Taxonomy" id="5855"/>
    <lineage>
        <taxon>Eukaryota</taxon>
        <taxon>Sar</taxon>
        <taxon>Alveolata</taxon>
        <taxon>Apicomplexa</taxon>
        <taxon>Aconoidasida</taxon>
        <taxon>Haemosporida</taxon>
        <taxon>Plasmodiidae</taxon>
        <taxon>Plasmodium</taxon>
        <taxon>Plasmodium (Plasmodium)</taxon>
    </lineage>
</organism>
<dbReference type="EMBL" id="LT635623">
    <property type="protein sequence ID" value="VUZ97400.1"/>
    <property type="molecule type" value="Genomic_DNA"/>
</dbReference>
<feature type="chain" id="PRO_5011894354" evidence="1">
    <location>
        <begin position="20"/>
        <end position="241"/>
    </location>
</feature>
<accession>A0A1G4H0Y4</accession>
<evidence type="ECO:0000313" key="5">
    <source>
        <dbReference type="EMBL" id="SCO73972.1"/>
    </source>
</evidence>
<evidence type="ECO:0000259" key="2">
    <source>
        <dbReference type="Pfam" id="PF18680"/>
    </source>
</evidence>
<name>A0A1G4H0Y4_PLAVI</name>
<keyword evidence="1" id="KW-0732">Signal</keyword>
<evidence type="ECO:0000313" key="8">
    <source>
        <dbReference type="Proteomes" id="UP000220605"/>
    </source>
</evidence>
<evidence type="ECO:0000313" key="3">
    <source>
        <dbReference type="EMBL" id="CAG9473233.1"/>
    </source>
</evidence>
<dbReference type="SMR" id="A0A1G4H0Y4"/>
<dbReference type="VEuPathDB" id="PlasmoDB:PVP01_1212300"/>
<proteinExistence type="predicted"/>
<dbReference type="Proteomes" id="UP000305196">
    <property type="component" value="Chromosome 12"/>
</dbReference>
<dbReference type="Proteomes" id="UP000220605">
    <property type="component" value="Chromosome 12"/>
</dbReference>
<feature type="signal peptide" evidence="1">
    <location>
        <begin position="1"/>
        <end position="19"/>
    </location>
</feature>
<dbReference type="InterPro" id="IPR040897">
    <property type="entry name" value="SPECT1"/>
</dbReference>
<dbReference type="OrthoDB" id="377537at2759"/>
<dbReference type="VEuPathDB" id="PlasmoDB:PVPAM_120016900"/>
<dbReference type="Proteomes" id="UP000779233">
    <property type="component" value="Unassembled WGS sequence"/>
</dbReference>
<gene>
    <name evidence="5" type="ORF">PVC01_120016100</name>
    <name evidence="6" type="ORF">PVP01_1212300</name>
    <name evidence="4" type="ORF">PVT01_120016500</name>
    <name evidence="3" type="ORF">PVW1_120026900</name>
</gene>
<reference evidence="7 8" key="1">
    <citation type="submission" date="2016-07" db="EMBL/GenBank/DDBJ databases">
        <authorList>
            <consortium name="Pathogen Informatics"/>
        </authorList>
    </citation>
    <scope>NUCLEOTIDE SEQUENCE [LARGE SCALE GENOMIC DNA]</scope>
    <source>
        <strain evidence="3">PvW1</strain>
    </source>
</reference>
<dbReference type="Proteomes" id="UP000196402">
    <property type="component" value="Chromosome 12"/>
</dbReference>
<evidence type="ECO:0000256" key="1">
    <source>
        <dbReference type="SAM" id="SignalP"/>
    </source>
</evidence>
<evidence type="ECO:0000313" key="6">
    <source>
        <dbReference type="EMBL" id="VUZ97400.1"/>
    </source>
</evidence>
<protein>
    <submittedName>
        <fullName evidence="3">(malaria parasite P. vivax) hypothetical protein</fullName>
    </submittedName>
    <submittedName>
        <fullName evidence="4">Sporozoite protein essential for cell traversal, putative</fullName>
    </submittedName>
</protein>
<feature type="domain" description="Plasmodium host cell traversal SPECT1" evidence="2">
    <location>
        <begin position="58"/>
        <end position="237"/>
    </location>
</feature>
<dbReference type="eggNOG" id="ENOG502QXQW">
    <property type="taxonomic scope" value="Eukaryota"/>
</dbReference>
<dbReference type="VEuPathDB" id="PlasmoDB:PVX_083025"/>
<sequence length="241" mass="27605">MELFTSLLFLLIALRCALSFEERDVLSHVDKFSVSEYIRKDNDADHGKLQATEYFEKIAEDFSDDINAAKEALQNMFLDVEASFEELSDDVAKSVSQYSYDAEEKLNILEGLVNEFVENSKGVIFNSPEEKKKMEKHKFKKMCDIILEKVKTVVELSTINNYRIILKFGKGERKSEVIDKVKNDDNISDELKSELLKYEDVESKDANVSGLINFISPIYDSFEQKLNALIREVSADLGKII</sequence>
<evidence type="ECO:0000313" key="7">
    <source>
        <dbReference type="Proteomes" id="UP000196402"/>
    </source>
</evidence>
<evidence type="ECO:0000313" key="4">
    <source>
        <dbReference type="EMBL" id="SCO68508.1"/>
    </source>
</evidence>
<dbReference type="EMBL" id="LT615267">
    <property type="protein sequence ID" value="SCO73972.1"/>
    <property type="molecule type" value="Genomic_DNA"/>
</dbReference>